<keyword evidence="2 6" id="KW-0812">Transmembrane</keyword>
<evidence type="ECO:0000259" key="7">
    <source>
        <dbReference type="Pfam" id="PF06305"/>
    </source>
</evidence>
<evidence type="ECO:0000256" key="3">
    <source>
        <dbReference type="ARBA" id="ARBA00022989"/>
    </source>
</evidence>
<evidence type="ECO:0000313" key="8">
    <source>
        <dbReference type="EMBL" id="PZA10678.1"/>
    </source>
</evidence>
<proteinExistence type="predicted"/>
<evidence type="ECO:0000256" key="5">
    <source>
        <dbReference type="SAM" id="MobiDB-lite"/>
    </source>
</evidence>
<keyword evidence="1" id="KW-1003">Cell membrane</keyword>
<protein>
    <submittedName>
        <fullName evidence="8">DUF1049 domain-containing protein</fullName>
    </submittedName>
</protein>
<keyword evidence="3 6" id="KW-1133">Transmembrane helix</keyword>
<dbReference type="EMBL" id="QKQS01000023">
    <property type="protein sequence ID" value="PZA10678.1"/>
    <property type="molecule type" value="Genomic_DNA"/>
</dbReference>
<accession>A0A323UT22</accession>
<gene>
    <name evidence="8" type="ORF">DNX69_15095</name>
</gene>
<dbReference type="GO" id="GO:0005886">
    <property type="term" value="C:plasma membrane"/>
    <property type="evidence" value="ECO:0007669"/>
    <property type="project" value="InterPro"/>
</dbReference>
<feature type="transmembrane region" description="Helical" evidence="6">
    <location>
        <begin position="45"/>
        <end position="70"/>
    </location>
</feature>
<dbReference type="OrthoDB" id="7868067at2"/>
<dbReference type="Proteomes" id="UP000248134">
    <property type="component" value="Unassembled WGS sequence"/>
</dbReference>
<organism evidence="8 9">
    <name type="scientific">Rhodopseudomonas palustris</name>
    <dbReference type="NCBI Taxonomy" id="1076"/>
    <lineage>
        <taxon>Bacteria</taxon>
        <taxon>Pseudomonadati</taxon>
        <taxon>Pseudomonadota</taxon>
        <taxon>Alphaproteobacteria</taxon>
        <taxon>Hyphomicrobiales</taxon>
        <taxon>Nitrobacteraceae</taxon>
        <taxon>Rhodopseudomonas</taxon>
    </lineage>
</organism>
<evidence type="ECO:0000256" key="2">
    <source>
        <dbReference type="ARBA" id="ARBA00022692"/>
    </source>
</evidence>
<dbReference type="InterPro" id="IPR010445">
    <property type="entry name" value="LapA_dom"/>
</dbReference>
<comment type="caution">
    <text evidence="8">The sequence shown here is derived from an EMBL/GenBank/DDBJ whole genome shotgun (WGS) entry which is preliminary data.</text>
</comment>
<evidence type="ECO:0000256" key="1">
    <source>
        <dbReference type="ARBA" id="ARBA00022475"/>
    </source>
</evidence>
<dbReference type="AlphaFoldDB" id="A0A323UT22"/>
<feature type="domain" description="Lipopolysaccharide assembly protein A" evidence="7">
    <location>
        <begin position="41"/>
        <end position="92"/>
    </location>
</feature>
<evidence type="ECO:0000256" key="4">
    <source>
        <dbReference type="ARBA" id="ARBA00023136"/>
    </source>
</evidence>
<dbReference type="Pfam" id="PF06305">
    <property type="entry name" value="LapA_dom"/>
    <property type="match status" value="1"/>
</dbReference>
<evidence type="ECO:0000313" key="9">
    <source>
        <dbReference type="Proteomes" id="UP000248134"/>
    </source>
</evidence>
<keyword evidence="4 6" id="KW-0472">Membrane</keyword>
<dbReference type="RefSeq" id="WP_110786774.1">
    <property type="nucleotide sequence ID" value="NZ_QKQS01000023.1"/>
</dbReference>
<name>A0A323UT22_RHOPL</name>
<reference evidence="8 9" key="1">
    <citation type="submission" date="2018-06" db="EMBL/GenBank/DDBJ databases">
        <title>Draft Whole-Genome Sequence of the purple photosynthetic bacterium Rhodospeudomonas palustris XCP.</title>
        <authorList>
            <person name="Rayyan A."/>
            <person name="Meyer T.E."/>
            <person name="Kyndt J.A."/>
        </authorList>
    </citation>
    <scope>NUCLEOTIDE SEQUENCE [LARGE SCALE GENOMIC DNA]</scope>
    <source>
        <strain evidence="8 9">XCP</strain>
    </source>
</reference>
<evidence type="ECO:0000256" key="6">
    <source>
        <dbReference type="SAM" id="Phobius"/>
    </source>
</evidence>
<sequence>MQKFLTALVLIPLGLILVVFAVANRHMVDVSFDPLDPTNPLGHIRLPLFVVIIATAIVGVILGGIATWFGQRRWRRAARRHQAEAIEAQNQLASLRASIATPAQSEPRRLLLESGSNGAGRDKSRATL</sequence>
<feature type="region of interest" description="Disordered" evidence="5">
    <location>
        <begin position="101"/>
        <end position="128"/>
    </location>
</feature>